<feature type="transmembrane region" description="Helical" evidence="1">
    <location>
        <begin position="36"/>
        <end position="58"/>
    </location>
</feature>
<dbReference type="EMBL" id="CP136051">
    <property type="protein sequence ID" value="WOK05297.1"/>
    <property type="molecule type" value="Genomic_DNA"/>
</dbReference>
<keyword evidence="1" id="KW-0472">Membrane</keyword>
<feature type="transmembrane region" description="Helical" evidence="1">
    <location>
        <begin position="70"/>
        <end position="90"/>
    </location>
</feature>
<name>A0ABZ0IJV0_9BACT</name>
<evidence type="ECO:0000256" key="1">
    <source>
        <dbReference type="SAM" id="Phobius"/>
    </source>
</evidence>
<dbReference type="Proteomes" id="UP001302349">
    <property type="component" value="Chromosome"/>
</dbReference>
<evidence type="ECO:0000313" key="2">
    <source>
        <dbReference type="EMBL" id="WOK05297.1"/>
    </source>
</evidence>
<reference evidence="2 3" key="1">
    <citation type="journal article" date="2023" name="Microbiol. Resour. Announc.">
        <title>Complete Genome Sequence of Imperialibacter roseus strain P4T.</title>
        <authorList>
            <person name="Tizabi D.R."/>
            <person name="Bachvaroff T."/>
            <person name="Hill R.T."/>
        </authorList>
    </citation>
    <scope>NUCLEOTIDE SEQUENCE [LARGE SCALE GENOMIC DNA]</scope>
    <source>
        <strain evidence="2 3">P4T</strain>
    </source>
</reference>
<feature type="transmembrane region" description="Helical" evidence="1">
    <location>
        <begin position="137"/>
        <end position="154"/>
    </location>
</feature>
<sequence>MEEFVLKAKHYQIFLSLSIPSLIAGFVPNFDPNIQLVKIIFVGLAFTVWIFTLGRALNNCIPRRYQLSETFLIINLFAFAIIFALIAILLDYQLRFFGWAVLIPLYMLFSFVYLYYFASKALTTAEKRKRTSFGEHVGEMILLMTGYVGIWFIQPRINQIYQQNKSKILLEDTENIS</sequence>
<evidence type="ECO:0000313" key="3">
    <source>
        <dbReference type="Proteomes" id="UP001302349"/>
    </source>
</evidence>
<feature type="transmembrane region" description="Helical" evidence="1">
    <location>
        <begin position="96"/>
        <end position="116"/>
    </location>
</feature>
<proteinExistence type="predicted"/>
<organism evidence="2 3">
    <name type="scientific">Imperialibacter roseus</name>
    <dbReference type="NCBI Taxonomy" id="1324217"/>
    <lineage>
        <taxon>Bacteria</taxon>
        <taxon>Pseudomonadati</taxon>
        <taxon>Bacteroidota</taxon>
        <taxon>Cytophagia</taxon>
        <taxon>Cytophagales</taxon>
        <taxon>Flammeovirgaceae</taxon>
        <taxon>Imperialibacter</taxon>
    </lineage>
</organism>
<gene>
    <name evidence="2" type="ORF">RT717_19640</name>
</gene>
<keyword evidence="3" id="KW-1185">Reference proteome</keyword>
<dbReference type="RefSeq" id="WP_317488058.1">
    <property type="nucleotide sequence ID" value="NZ_CP136051.1"/>
</dbReference>
<accession>A0ABZ0IJV0</accession>
<protein>
    <submittedName>
        <fullName evidence="2">Uncharacterized protein</fullName>
    </submittedName>
</protein>
<keyword evidence="1" id="KW-0812">Transmembrane</keyword>
<feature type="transmembrane region" description="Helical" evidence="1">
    <location>
        <begin position="12"/>
        <end position="30"/>
    </location>
</feature>
<keyword evidence="1" id="KW-1133">Transmembrane helix</keyword>